<organism evidence="10 11">
    <name type="scientific">Wohlfahrtiimonas chitiniclastica</name>
    <dbReference type="NCBI Taxonomy" id="400946"/>
    <lineage>
        <taxon>Bacteria</taxon>
        <taxon>Pseudomonadati</taxon>
        <taxon>Pseudomonadota</taxon>
        <taxon>Gammaproteobacteria</taxon>
        <taxon>Cardiobacteriales</taxon>
        <taxon>Ignatzschineriaceae</taxon>
        <taxon>Wohlfahrtiimonas</taxon>
    </lineage>
</organism>
<comment type="similarity">
    <text evidence="8">Belongs to the KAE1 / TsaD family.</text>
</comment>
<dbReference type="PRINTS" id="PR00789">
    <property type="entry name" value="OSIALOPTASE"/>
</dbReference>
<feature type="binding site" evidence="8">
    <location>
        <position position="180"/>
    </location>
    <ligand>
        <name>substrate</name>
    </ligand>
</feature>
<keyword evidence="4 8" id="KW-0479">Metal-binding</keyword>
<dbReference type="EC" id="2.3.1.234" evidence="8"/>
<evidence type="ECO:0000256" key="8">
    <source>
        <dbReference type="HAMAP-Rule" id="MF_01445"/>
    </source>
</evidence>
<evidence type="ECO:0000313" key="10">
    <source>
        <dbReference type="EMBL" id="MBS7824566.1"/>
    </source>
</evidence>
<dbReference type="AlphaFoldDB" id="A0AB35BYI8"/>
<feature type="binding site" evidence="8">
    <location>
        <position position="111"/>
    </location>
    <ligand>
        <name>Fe cation</name>
        <dbReference type="ChEBI" id="CHEBI:24875"/>
    </ligand>
</feature>
<evidence type="ECO:0000256" key="3">
    <source>
        <dbReference type="ARBA" id="ARBA00022694"/>
    </source>
</evidence>
<keyword evidence="1 8" id="KW-0963">Cytoplasm</keyword>
<dbReference type="RefSeq" id="WP_094491603.1">
    <property type="nucleotide sequence ID" value="NZ_JAGIBR010000003.1"/>
</dbReference>
<reference evidence="10" key="1">
    <citation type="submission" date="2021-03" db="EMBL/GenBank/DDBJ databases">
        <title>Identification and antibiotic profiling of Wohlfahrtiimonas chitiniclastica, an underestimated human pathogen.</title>
        <authorList>
            <person name="Kopf A."/>
            <person name="Bunk B."/>
            <person name="Coldewey S."/>
            <person name="Gunzer F."/>
            <person name="Riedel T."/>
            <person name="Schroettner P."/>
        </authorList>
    </citation>
    <scope>NUCLEOTIDE SEQUENCE</scope>
    <source>
        <strain evidence="10">DSM 100917</strain>
    </source>
</reference>
<keyword evidence="6 8" id="KW-0012">Acyltransferase</keyword>
<evidence type="ECO:0000313" key="11">
    <source>
        <dbReference type="Proteomes" id="UP000680020"/>
    </source>
</evidence>
<dbReference type="Proteomes" id="UP000680020">
    <property type="component" value="Unassembled WGS sequence"/>
</dbReference>
<keyword evidence="3 8" id="KW-0819">tRNA processing</keyword>
<dbReference type="GO" id="GO:0002949">
    <property type="term" value="P:tRNA threonylcarbamoyladenosine modification"/>
    <property type="evidence" value="ECO:0007669"/>
    <property type="project" value="UniProtKB-UniRule"/>
</dbReference>
<evidence type="ECO:0000256" key="7">
    <source>
        <dbReference type="ARBA" id="ARBA00048117"/>
    </source>
</evidence>
<feature type="binding site" evidence="8">
    <location>
        <position position="167"/>
    </location>
    <ligand>
        <name>substrate</name>
    </ligand>
</feature>
<dbReference type="Gene3D" id="3.30.420.40">
    <property type="match status" value="2"/>
</dbReference>
<dbReference type="NCBIfam" id="TIGR03723">
    <property type="entry name" value="T6A_TsaD_YgjD"/>
    <property type="match status" value="1"/>
</dbReference>
<comment type="function">
    <text evidence="8">Required for the formation of a threonylcarbamoyl group on adenosine at position 37 (t(6)A37) in tRNAs that read codons beginning with adenine. Is involved in the transfer of the threonylcarbamoyl moiety of threonylcarbamoyl-AMP (TC-AMP) to the N6 group of A37, together with TsaE and TsaB. TsaD likely plays a direct catalytic role in this reaction.</text>
</comment>
<dbReference type="GO" id="GO:0005506">
    <property type="term" value="F:iron ion binding"/>
    <property type="evidence" value="ECO:0007669"/>
    <property type="project" value="UniProtKB-UniRule"/>
</dbReference>
<feature type="binding site" evidence="8">
    <location>
        <position position="115"/>
    </location>
    <ligand>
        <name>Fe cation</name>
        <dbReference type="ChEBI" id="CHEBI:24875"/>
    </ligand>
</feature>
<proteinExistence type="inferred from homology"/>
<evidence type="ECO:0000256" key="6">
    <source>
        <dbReference type="ARBA" id="ARBA00023315"/>
    </source>
</evidence>
<dbReference type="SUPFAM" id="SSF53067">
    <property type="entry name" value="Actin-like ATPase domain"/>
    <property type="match status" value="2"/>
</dbReference>
<dbReference type="PANTHER" id="PTHR11735">
    <property type="entry name" value="TRNA N6-ADENOSINE THREONYLCARBAMOYLTRANSFERASE"/>
    <property type="match status" value="1"/>
</dbReference>
<dbReference type="EMBL" id="JAGIBU010000003">
    <property type="protein sequence ID" value="MBS7824566.1"/>
    <property type="molecule type" value="Genomic_DNA"/>
</dbReference>
<gene>
    <name evidence="8 10" type="primary">tsaD</name>
    <name evidence="10" type="ORF">J7561_05035</name>
</gene>
<dbReference type="FunFam" id="3.30.420.40:FF:000040">
    <property type="entry name" value="tRNA N6-adenosine threonylcarbamoyltransferase"/>
    <property type="match status" value="1"/>
</dbReference>
<accession>A0AB35BYI8</accession>
<comment type="cofactor">
    <cofactor evidence="8">
        <name>Fe(2+)</name>
        <dbReference type="ChEBI" id="CHEBI:29033"/>
    </cofactor>
    <text evidence="8">Binds 1 Fe(2+) ion per subunit.</text>
</comment>
<dbReference type="GO" id="GO:0061711">
    <property type="term" value="F:tRNA N(6)-L-threonylcarbamoyladenine synthase activity"/>
    <property type="evidence" value="ECO:0007669"/>
    <property type="project" value="UniProtKB-EC"/>
</dbReference>
<dbReference type="HAMAP" id="MF_01445">
    <property type="entry name" value="TsaD"/>
    <property type="match status" value="1"/>
</dbReference>
<comment type="caution">
    <text evidence="8">Lacks conserved residue(s) required for the propagation of feature annotation.</text>
</comment>
<comment type="caution">
    <text evidence="10">The sequence shown here is derived from an EMBL/GenBank/DDBJ whole genome shotgun (WGS) entry which is preliminary data.</text>
</comment>
<evidence type="ECO:0000256" key="1">
    <source>
        <dbReference type="ARBA" id="ARBA00022490"/>
    </source>
</evidence>
<dbReference type="GeneID" id="58264016"/>
<dbReference type="InterPro" id="IPR017861">
    <property type="entry name" value="KAE1/TsaD"/>
</dbReference>
<evidence type="ECO:0000259" key="9">
    <source>
        <dbReference type="Pfam" id="PF00814"/>
    </source>
</evidence>
<dbReference type="InterPro" id="IPR022450">
    <property type="entry name" value="TsaD"/>
</dbReference>
<dbReference type="InterPro" id="IPR043129">
    <property type="entry name" value="ATPase_NBD"/>
</dbReference>
<feature type="binding site" evidence="8">
    <location>
        <position position="298"/>
    </location>
    <ligand>
        <name>Fe cation</name>
        <dbReference type="ChEBI" id="CHEBI:24875"/>
    </ligand>
</feature>
<evidence type="ECO:0000256" key="4">
    <source>
        <dbReference type="ARBA" id="ARBA00022723"/>
    </source>
</evidence>
<name>A0AB35BYI8_9GAMM</name>
<feature type="binding site" evidence="8">
    <location>
        <begin position="134"/>
        <end position="138"/>
    </location>
    <ligand>
        <name>substrate</name>
    </ligand>
</feature>
<dbReference type="GO" id="GO:0005737">
    <property type="term" value="C:cytoplasm"/>
    <property type="evidence" value="ECO:0007669"/>
    <property type="project" value="UniProtKB-SubCell"/>
</dbReference>
<keyword evidence="2 8" id="KW-0808">Transferase</keyword>
<feature type="binding site" evidence="8">
    <location>
        <position position="270"/>
    </location>
    <ligand>
        <name>substrate</name>
    </ligand>
</feature>
<evidence type="ECO:0000256" key="5">
    <source>
        <dbReference type="ARBA" id="ARBA00023004"/>
    </source>
</evidence>
<sequence length="342" mass="36849">MLVLGIESSCDETGVALYDSENGLVAHQIYSQIALHALYGGVVPELASRDHIRKLPLLVNAALEEAGKDYKDIDGIAFTEGPGLIGALMVGALYAQGLGYALNKPLVGVNHMEAHLQAVHLEEDKPEYPFLTLLVSGGHSQLVLVEAFGEYQILGDTLDDAVGEAFDKTAKLMDLPYPGGAKLAKLAEAGDEKAYAFPRPMLDSGDLRFSFSGLKTKVAMTIKDATEADYPNIAASFQRAVIDTLTAKAKKAVLQTGVKSIVIAGGVAANQLLRQELARVMDPLGVRVFYPRPLFCTDNGAMVAYVGHERLVRNQGAVNYEVKLKARWPLSDLSQKVDQHDA</sequence>
<keyword evidence="5 8" id="KW-0408">Iron</keyword>
<dbReference type="Pfam" id="PF00814">
    <property type="entry name" value="TsaD"/>
    <property type="match status" value="1"/>
</dbReference>
<comment type="catalytic activity">
    <reaction evidence="7 8">
        <text>L-threonylcarbamoyladenylate + adenosine(37) in tRNA = N(6)-L-threonylcarbamoyladenosine(37) in tRNA + AMP + H(+)</text>
        <dbReference type="Rhea" id="RHEA:37059"/>
        <dbReference type="Rhea" id="RHEA-COMP:10162"/>
        <dbReference type="Rhea" id="RHEA-COMP:10163"/>
        <dbReference type="ChEBI" id="CHEBI:15378"/>
        <dbReference type="ChEBI" id="CHEBI:73682"/>
        <dbReference type="ChEBI" id="CHEBI:74411"/>
        <dbReference type="ChEBI" id="CHEBI:74418"/>
        <dbReference type="ChEBI" id="CHEBI:456215"/>
        <dbReference type="EC" id="2.3.1.234"/>
    </reaction>
</comment>
<comment type="subcellular location">
    <subcellularLocation>
        <location evidence="8">Cytoplasm</location>
    </subcellularLocation>
</comment>
<dbReference type="CDD" id="cd24133">
    <property type="entry name" value="ASKHA_NBD_TsaD_bac"/>
    <property type="match status" value="1"/>
</dbReference>
<dbReference type="PANTHER" id="PTHR11735:SF6">
    <property type="entry name" value="TRNA N6-ADENOSINE THREONYLCARBAMOYLTRANSFERASE, MITOCHONDRIAL"/>
    <property type="match status" value="1"/>
</dbReference>
<evidence type="ECO:0000256" key="2">
    <source>
        <dbReference type="ARBA" id="ARBA00022679"/>
    </source>
</evidence>
<protein>
    <recommendedName>
        <fullName evidence="8">tRNA N6-adenosine threonylcarbamoyltransferase</fullName>
        <ecNumber evidence="8">2.3.1.234</ecNumber>
    </recommendedName>
    <alternativeName>
        <fullName evidence="8">N6-L-threonylcarbamoyladenine synthase</fullName>
        <shortName evidence="8">t(6)A synthase</shortName>
    </alternativeName>
    <alternativeName>
        <fullName evidence="8">t(6)A37 threonylcarbamoyladenosine biosynthesis protein TsaD</fullName>
    </alternativeName>
    <alternativeName>
        <fullName evidence="8">tRNA threonylcarbamoyladenosine biosynthesis protein TsaD</fullName>
    </alternativeName>
</protein>
<dbReference type="NCBIfam" id="TIGR00329">
    <property type="entry name" value="gcp_kae1"/>
    <property type="match status" value="1"/>
</dbReference>
<dbReference type="FunFam" id="3.30.420.40:FF:000012">
    <property type="entry name" value="tRNA N6-adenosine threonylcarbamoyltransferase"/>
    <property type="match status" value="1"/>
</dbReference>
<dbReference type="InterPro" id="IPR000905">
    <property type="entry name" value="Gcp-like_dom"/>
</dbReference>
<feature type="domain" description="Gcp-like" evidence="9">
    <location>
        <begin position="24"/>
        <end position="305"/>
    </location>
</feature>